<dbReference type="InterPro" id="IPR038765">
    <property type="entry name" value="Papain-like_cys_pep_sf"/>
</dbReference>
<dbReference type="AlphaFoldDB" id="A0A8W8LXI6"/>
<proteinExistence type="predicted"/>
<dbReference type="GO" id="GO:0016579">
    <property type="term" value="P:protein deubiquitination"/>
    <property type="evidence" value="ECO:0007669"/>
    <property type="project" value="TreeGrafter"/>
</dbReference>
<reference evidence="3" key="1">
    <citation type="submission" date="2022-08" db="UniProtKB">
        <authorList>
            <consortium name="EnsemblMetazoa"/>
        </authorList>
    </citation>
    <scope>IDENTIFICATION</scope>
    <source>
        <strain evidence="3">05x7-T-G4-1.051#20</strain>
    </source>
</reference>
<dbReference type="PANTHER" id="PTHR12419:SF11">
    <property type="entry name" value="OTU DOMAIN-CONTAINING PROTEIN DDB_G0284757"/>
    <property type="match status" value="1"/>
</dbReference>
<evidence type="ECO:0000313" key="3">
    <source>
        <dbReference type="EnsemblMetazoa" id="G30275.1:cds"/>
    </source>
</evidence>
<dbReference type="Pfam" id="PF02338">
    <property type="entry name" value="OTU"/>
    <property type="match status" value="1"/>
</dbReference>
<dbReference type="Proteomes" id="UP000005408">
    <property type="component" value="Unassembled WGS sequence"/>
</dbReference>
<dbReference type="InterPro" id="IPR046906">
    <property type="entry name" value="Mab-21_HhH/H2TH-like"/>
</dbReference>
<dbReference type="InterPro" id="IPR003323">
    <property type="entry name" value="OTU_dom"/>
</dbReference>
<evidence type="ECO:0000313" key="4">
    <source>
        <dbReference type="Proteomes" id="UP000005408"/>
    </source>
</evidence>
<dbReference type="Pfam" id="PF20266">
    <property type="entry name" value="Mab-21_C"/>
    <property type="match status" value="1"/>
</dbReference>
<dbReference type="EnsemblMetazoa" id="G30275.1">
    <property type="protein sequence ID" value="G30275.1:cds"/>
    <property type="gene ID" value="G30275"/>
</dbReference>
<protein>
    <recommendedName>
        <fullName evidence="2">OTU domain-containing protein</fullName>
    </recommendedName>
</protein>
<accession>A0A8W8LXI6</accession>
<dbReference type="SUPFAM" id="SSF54001">
    <property type="entry name" value="Cysteine proteinases"/>
    <property type="match status" value="1"/>
</dbReference>
<evidence type="ECO:0000259" key="2">
    <source>
        <dbReference type="PROSITE" id="PS50802"/>
    </source>
</evidence>
<evidence type="ECO:0000256" key="1">
    <source>
        <dbReference type="SAM" id="MobiDB-lite"/>
    </source>
</evidence>
<dbReference type="PANTHER" id="PTHR12419">
    <property type="entry name" value="OTU DOMAIN CONTAINING PROTEIN"/>
    <property type="match status" value="1"/>
</dbReference>
<dbReference type="Gene3D" id="3.90.70.80">
    <property type="match status" value="1"/>
</dbReference>
<dbReference type="PROSITE" id="PS50802">
    <property type="entry name" value="OTU"/>
    <property type="match status" value="1"/>
</dbReference>
<keyword evidence="4" id="KW-1185">Reference proteome</keyword>
<dbReference type="CDD" id="cd22758">
    <property type="entry name" value="OTU_232R-like"/>
    <property type="match status" value="1"/>
</dbReference>
<dbReference type="InterPro" id="IPR050704">
    <property type="entry name" value="Peptidase_C85-like"/>
</dbReference>
<name>A0A8W8LXI6_MAGGI</name>
<feature type="region of interest" description="Disordered" evidence="1">
    <location>
        <begin position="167"/>
        <end position="190"/>
    </location>
</feature>
<organism evidence="3 4">
    <name type="scientific">Magallana gigas</name>
    <name type="common">Pacific oyster</name>
    <name type="synonym">Crassostrea gigas</name>
    <dbReference type="NCBI Taxonomy" id="29159"/>
    <lineage>
        <taxon>Eukaryota</taxon>
        <taxon>Metazoa</taxon>
        <taxon>Spiralia</taxon>
        <taxon>Lophotrochozoa</taxon>
        <taxon>Mollusca</taxon>
        <taxon>Bivalvia</taxon>
        <taxon>Autobranchia</taxon>
        <taxon>Pteriomorphia</taxon>
        <taxon>Ostreida</taxon>
        <taxon>Ostreoidea</taxon>
        <taxon>Ostreidae</taxon>
        <taxon>Magallana</taxon>
    </lineage>
</organism>
<dbReference type="Gene3D" id="1.10.1410.40">
    <property type="match status" value="1"/>
</dbReference>
<sequence length="1014" mass="116737">MSSEDVARLLEKQKATSLQRFWKKEEIVNNVPQEKKIYENSFDDSKRTDDRFSENFCKQDVRNVNVKRPGPIGIHTKRGGMDKTKSEIKFFDNNDNWNIWEHPSEESKDFDEEFSTKSIIGKPSEVRNHRELNGHNKNLDTKRLCKSEEEIKDEDSLLVSNSISSELDSIQAKPQNGEDKQEASDGQTMNKETEAIASSGNKELFEIDETDYYDSEDEYWDTHPSDESFLDYLDDYQTLPVQDSHKGRFSKGLEQLANLPVFRRSIHKFAFDNNFEVHDVKPDGNCMFRALSDQFLINGFPGHTEISLRTDAINYLISHSSSEEGAHASSFLSEESWEDYLVRMERSGEWGDHIMLQALVNVFFLEVVVFNVFQEDIRRTEVIAESKERVSYRLTIYLGHLGEFHYMSLRPKNWLHHWPYRALLGRLLVCSTNETLEAREKVLQEKLSTMHPGKYIPQSELEKIAGFVSHHFMKQQSATHQIVVDDQFPHSEPFNTYSGQDLQLNETEDSLQCLIEDPLLTDPISGIPLPHLAIIITLLIPTKMIEKSPSLPAVYDVPFNFLGSTQDGSLHIYLKDISIGQKMRAFYNKYKLKFGKKMAILKDDIHVRVSDSIPDEEESTSTVLCFDDSDTSPGYCRLKYLDGQVPKSDQNTLQTEHGLFLQACEEFPSCIWKSNLGGCLLFVISKLLICLKKRFLPHYFIPQRNLLDSFSAQDLDALCVFVESIRVFPVQVTQLIVEKHGFSYGPNLVRSILTNTKLFTNSREMNTVVDHGISGMYGTARYLSRFGYYHATCELLERIHDLTKLSPGNRDPESFYNFFDGALQLMKQRSSRVILAKLYDIRFGTAMVNKYFLDSKQSLGKCLSWDVDILISWLEVPASKSGDLISIAEFLYNQSLREGEKRNLSLSIPTIETAINCIKYALQEDSIGVENIDDKKLKDEILAQKRELKAMLKKYYIQVYHLSELTLSLSPLINHMPDIEDLCKDFPEMSLCVSLMFRFLGQREKSQVYARKVK</sequence>
<dbReference type="GO" id="GO:0004843">
    <property type="term" value="F:cysteine-type deubiquitinase activity"/>
    <property type="evidence" value="ECO:0007669"/>
    <property type="project" value="TreeGrafter"/>
</dbReference>
<feature type="domain" description="OTU" evidence="2">
    <location>
        <begin position="275"/>
        <end position="412"/>
    </location>
</feature>